<protein>
    <recommendedName>
        <fullName evidence="15">C-type lectin domain-containing protein</fullName>
    </recommendedName>
</protein>
<evidence type="ECO:0000259" key="11">
    <source>
        <dbReference type="PROSITE" id="PS50041"/>
    </source>
</evidence>
<feature type="domain" description="PCI" evidence="12">
    <location>
        <begin position="227"/>
        <end position="390"/>
    </location>
</feature>
<dbReference type="PANTHER" id="PTHR15350">
    <property type="entry name" value="COP9 SIGNALOSOME COMPLEX SUBUNIT 7/DENDRITIC CELL PROTEIN GA17"/>
    <property type="match status" value="1"/>
</dbReference>
<dbReference type="InterPro" id="IPR001304">
    <property type="entry name" value="C-type_lectin-like"/>
</dbReference>
<name>A0A484D8Y6_PERFV</name>
<dbReference type="SUPFAM" id="SSF56436">
    <property type="entry name" value="C-type lectin-like"/>
    <property type="match status" value="1"/>
</dbReference>
<evidence type="ECO:0000313" key="13">
    <source>
        <dbReference type="EMBL" id="TDH11625.1"/>
    </source>
</evidence>
<dbReference type="Pfam" id="PF01399">
    <property type="entry name" value="PCI"/>
    <property type="match status" value="1"/>
</dbReference>
<dbReference type="InterPro" id="IPR016187">
    <property type="entry name" value="CTDL_fold"/>
</dbReference>
<dbReference type="InterPro" id="IPR016186">
    <property type="entry name" value="C-type_lectin-like/link_sf"/>
</dbReference>
<evidence type="ECO:0000256" key="3">
    <source>
        <dbReference type="ARBA" id="ARBA00008482"/>
    </source>
</evidence>
<dbReference type="Pfam" id="PF18392">
    <property type="entry name" value="CSN7a_helixI"/>
    <property type="match status" value="1"/>
</dbReference>
<keyword evidence="10" id="KW-1133">Transmembrane helix</keyword>
<feature type="region of interest" description="Disordered" evidence="9">
    <location>
        <begin position="1"/>
        <end position="31"/>
    </location>
</feature>
<evidence type="ECO:0000256" key="9">
    <source>
        <dbReference type="SAM" id="MobiDB-lite"/>
    </source>
</evidence>
<dbReference type="AlphaFoldDB" id="A0A484D8Y6"/>
<keyword evidence="10" id="KW-0472">Membrane</keyword>
<feature type="transmembrane region" description="Helical" evidence="10">
    <location>
        <begin position="46"/>
        <end position="69"/>
    </location>
</feature>
<dbReference type="SMART" id="SM00034">
    <property type="entry name" value="CLECT"/>
    <property type="match status" value="1"/>
</dbReference>
<comment type="similarity">
    <text evidence="3">Belongs to the CSN7/EIF3M family. CSN7 subfamily.</text>
</comment>
<evidence type="ECO:0000256" key="5">
    <source>
        <dbReference type="ARBA" id="ARBA00022734"/>
    </source>
</evidence>
<keyword evidence="5" id="KW-0430">Lectin</keyword>
<dbReference type="Proteomes" id="UP000295070">
    <property type="component" value="Chromosome 6"/>
</dbReference>
<dbReference type="CDD" id="cd03590">
    <property type="entry name" value="CLECT_DC-SIGN_like"/>
    <property type="match status" value="1"/>
</dbReference>
<evidence type="ECO:0000256" key="6">
    <source>
        <dbReference type="ARBA" id="ARBA00022790"/>
    </source>
</evidence>
<evidence type="ECO:0000259" key="12">
    <source>
        <dbReference type="PROSITE" id="PS50250"/>
    </source>
</evidence>
<evidence type="ECO:0000313" key="14">
    <source>
        <dbReference type="Proteomes" id="UP000295070"/>
    </source>
</evidence>
<dbReference type="Pfam" id="PF00059">
    <property type="entry name" value="Lectin_C"/>
    <property type="match status" value="1"/>
</dbReference>
<evidence type="ECO:0008006" key="15">
    <source>
        <dbReference type="Google" id="ProtNLM"/>
    </source>
</evidence>
<dbReference type="Gene3D" id="3.10.100.10">
    <property type="entry name" value="Mannose-Binding Protein A, subunit A"/>
    <property type="match status" value="1"/>
</dbReference>
<comment type="function">
    <text evidence="8">Component of the COP9 signalosome complex (CSN), a complex involved in various cellular and developmental processes. The CSN complex is an essential regulator of the ubiquitin (Ubl) conjugation pathway by mediating the deneddylation of the cullin subunits of SCF-type E3 ligase complexes, leading to decrease the Ubl ligase activity of SCF-type complexes such as SCF, CSA or DDB2. The complex is also involved in phosphorylation of p53/TP53, JUN, I-kappa-B-alpha/NFKBIA, ITPK1 and IRF8/ICSBP, possibly via its association with CK2 and PKD kinases. CSN-dependent phosphorylation of TP53 and JUN promotes and protects degradation by the Ubl system, respectively.</text>
</comment>
<comment type="subcellular location">
    <subcellularLocation>
        <location evidence="2">Cytoplasm</location>
    </subcellularLocation>
    <subcellularLocation>
        <location evidence="1">Nucleus</location>
    </subcellularLocation>
</comment>
<feature type="compositionally biased region" description="Basic residues" evidence="9">
    <location>
        <begin position="491"/>
        <end position="500"/>
    </location>
</feature>
<dbReference type="EMBL" id="SCKG01000006">
    <property type="protein sequence ID" value="TDH11625.1"/>
    <property type="molecule type" value="Genomic_DNA"/>
</dbReference>
<evidence type="ECO:0000256" key="10">
    <source>
        <dbReference type="SAM" id="Phobius"/>
    </source>
</evidence>
<dbReference type="PANTHER" id="PTHR15350:SF10">
    <property type="entry name" value="COP9 CONSTITUTIVE PHOTOMORPHOGENIC HOMOLOG SUBUNIT 7A"/>
    <property type="match status" value="1"/>
</dbReference>
<dbReference type="GO" id="GO:0005737">
    <property type="term" value="C:cytoplasm"/>
    <property type="evidence" value="ECO:0007669"/>
    <property type="project" value="UniProtKB-SubCell"/>
</dbReference>
<keyword evidence="7" id="KW-0539">Nucleus</keyword>
<sequence length="512" mass="56898">MEERENYSSLQEFTEEPTPGGNRPILEHGDGSQGLKRGVECLRSQISLLILIGFLASICANIVLTVLLISRPVQGAPLDSSSLGFKLNSMQRRYIQLCENYTALGQSCSKTVKQCSECPDGWRQVGDQCYHFSSNKLDWLKSRDSCAEMGSHLAILHTMEQHDELEKEAKRVGGFDYHFWIGLSDIEKEGDWRWVDNTTLQHNYWDQLSSEPNNHQSGGAHGEDCATLDSHAKTWLSARNQHNKMEVEQLLSLSGPALAQAVSSLLETPGLYVFSDILELPNVREMENGPHAPMYQLLNLFAYGTYCDYKERAASLPELTPAQRNKLRHLSIISLASNLKCLPYSLLLQQLELKNVRELEDLLIDAVYCDIIQGKLDQRNQQVEVDCSVGRDLGPNELPNIVNTLQEWCTGCEAVLCGIEEQVSRANQYRESQLKVKVQVETEVSNLQKTLKASAASPSSGPAPAGAASNQDADQPAEPRDPASSQEPRQPGKKSSKVKGLRGSGKIWSKSN</sequence>
<dbReference type="GO" id="GO:0030246">
    <property type="term" value="F:carbohydrate binding"/>
    <property type="evidence" value="ECO:0007669"/>
    <property type="project" value="UniProtKB-KW"/>
</dbReference>
<dbReference type="PROSITE" id="PS50041">
    <property type="entry name" value="C_TYPE_LECTIN_2"/>
    <property type="match status" value="1"/>
</dbReference>
<keyword evidence="10" id="KW-0812">Transmembrane</keyword>
<evidence type="ECO:0000256" key="7">
    <source>
        <dbReference type="ARBA" id="ARBA00023242"/>
    </source>
</evidence>
<dbReference type="SMART" id="SM00088">
    <property type="entry name" value="PINT"/>
    <property type="match status" value="1"/>
</dbReference>
<evidence type="ECO:0000256" key="8">
    <source>
        <dbReference type="ARBA" id="ARBA00025037"/>
    </source>
</evidence>
<evidence type="ECO:0000256" key="4">
    <source>
        <dbReference type="ARBA" id="ARBA00022490"/>
    </source>
</evidence>
<reference evidence="13 14" key="1">
    <citation type="submission" date="2019-01" db="EMBL/GenBank/DDBJ databases">
        <title>A chromosome-scale genome assembly of the yellow perch, Perca flavescens.</title>
        <authorList>
            <person name="Feron R."/>
            <person name="Morvezen R."/>
            <person name="Bestin A."/>
            <person name="Haffray P."/>
            <person name="Klopp C."/>
            <person name="Zahm M."/>
            <person name="Cabau C."/>
            <person name="Roques C."/>
            <person name="Donnadieu C."/>
            <person name="Bouchez O."/>
            <person name="Christie M."/>
            <person name="Larson W."/>
            <person name="Guiguen Y."/>
        </authorList>
    </citation>
    <scope>NUCLEOTIDE SEQUENCE [LARGE SCALE GENOMIC DNA]</scope>
    <source>
        <strain evidence="13">YP-PL-M2</strain>
        <tissue evidence="13">Blood</tissue>
    </source>
</reference>
<keyword evidence="6" id="KW-0736">Signalosome</keyword>
<gene>
    <name evidence="13" type="ORF">EPR50_G00062750</name>
</gene>
<feature type="compositionally biased region" description="Low complexity" evidence="9">
    <location>
        <begin position="453"/>
        <end position="469"/>
    </location>
</feature>
<keyword evidence="14" id="KW-1185">Reference proteome</keyword>
<comment type="caution">
    <text evidence="13">The sequence shown here is derived from an EMBL/GenBank/DDBJ whole genome shotgun (WGS) entry which is preliminary data.</text>
</comment>
<feature type="domain" description="C-type lectin" evidence="11">
    <location>
        <begin position="125"/>
        <end position="235"/>
    </location>
</feature>
<dbReference type="STRING" id="8167.A0A484D8Y6"/>
<dbReference type="InterPro" id="IPR045237">
    <property type="entry name" value="COPS7/eIF3m"/>
</dbReference>
<dbReference type="InterPro" id="IPR041481">
    <property type="entry name" value="CSN7_helixI"/>
</dbReference>
<dbReference type="InterPro" id="IPR033989">
    <property type="entry name" value="CD209-like_CTLD"/>
</dbReference>
<evidence type="ECO:0000256" key="1">
    <source>
        <dbReference type="ARBA" id="ARBA00004123"/>
    </source>
</evidence>
<evidence type="ECO:0000256" key="2">
    <source>
        <dbReference type="ARBA" id="ARBA00004496"/>
    </source>
</evidence>
<proteinExistence type="inferred from homology"/>
<organism evidence="13 14">
    <name type="scientific">Perca flavescens</name>
    <name type="common">American yellow perch</name>
    <name type="synonym">Morone flavescens</name>
    <dbReference type="NCBI Taxonomy" id="8167"/>
    <lineage>
        <taxon>Eukaryota</taxon>
        <taxon>Metazoa</taxon>
        <taxon>Chordata</taxon>
        <taxon>Craniata</taxon>
        <taxon>Vertebrata</taxon>
        <taxon>Euteleostomi</taxon>
        <taxon>Actinopterygii</taxon>
        <taxon>Neopterygii</taxon>
        <taxon>Teleostei</taxon>
        <taxon>Neoteleostei</taxon>
        <taxon>Acanthomorphata</taxon>
        <taxon>Eupercaria</taxon>
        <taxon>Perciformes</taxon>
        <taxon>Percoidei</taxon>
        <taxon>Percidae</taxon>
        <taxon>Percinae</taxon>
        <taxon>Perca</taxon>
    </lineage>
</organism>
<feature type="region of interest" description="Disordered" evidence="9">
    <location>
        <begin position="449"/>
        <end position="512"/>
    </location>
</feature>
<keyword evidence="4" id="KW-0963">Cytoplasm</keyword>
<dbReference type="GO" id="GO:0008180">
    <property type="term" value="C:COP9 signalosome"/>
    <property type="evidence" value="ECO:0007669"/>
    <property type="project" value="UniProtKB-KW"/>
</dbReference>
<dbReference type="InterPro" id="IPR000717">
    <property type="entry name" value="PCI_dom"/>
</dbReference>
<accession>A0A484D8Y6</accession>
<dbReference type="PROSITE" id="PS50250">
    <property type="entry name" value="PCI"/>
    <property type="match status" value="1"/>
</dbReference>
<dbReference type="GO" id="GO:0010387">
    <property type="term" value="P:COP9 signalosome assembly"/>
    <property type="evidence" value="ECO:0007669"/>
    <property type="project" value="InterPro"/>
</dbReference>